<evidence type="ECO:0000259" key="4">
    <source>
        <dbReference type="PROSITE" id="PS50043"/>
    </source>
</evidence>
<evidence type="ECO:0000256" key="3">
    <source>
        <dbReference type="ARBA" id="ARBA00023163"/>
    </source>
</evidence>
<dbReference type="SMART" id="SM00421">
    <property type="entry name" value="HTH_LUXR"/>
    <property type="match status" value="1"/>
</dbReference>
<dbReference type="Pfam" id="PF00196">
    <property type="entry name" value="GerE"/>
    <property type="match status" value="1"/>
</dbReference>
<dbReference type="PRINTS" id="PR00038">
    <property type="entry name" value="HTHLUXR"/>
</dbReference>
<protein>
    <submittedName>
        <fullName evidence="5">Helix-turn-helix transcriptional regulator</fullName>
    </submittedName>
</protein>
<organism evidence="5 6">
    <name type="scientific">Pseudomonas kribbensis</name>
    <dbReference type="NCBI Taxonomy" id="1628086"/>
    <lineage>
        <taxon>Bacteria</taxon>
        <taxon>Pseudomonadati</taxon>
        <taxon>Pseudomonadota</taxon>
        <taxon>Gammaproteobacteria</taxon>
        <taxon>Pseudomonadales</taxon>
        <taxon>Pseudomonadaceae</taxon>
        <taxon>Pseudomonas</taxon>
    </lineage>
</organism>
<dbReference type="InterPro" id="IPR011990">
    <property type="entry name" value="TPR-like_helical_dom_sf"/>
</dbReference>
<dbReference type="Pfam" id="PF25873">
    <property type="entry name" value="WHD_MalT"/>
    <property type="match status" value="1"/>
</dbReference>
<dbReference type="InterPro" id="IPR016032">
    <property type="entry name" value="Sig_transdc_resp-reg_C-effctor"/>
</dbReference>
<evidence type="ECO:0000313" key="5">
    <source>
        <dbReference type="EMBL" id="AXI63391.1"/>
    </source>
</evidence>
<dbReference type="GO" id="GO:0003677">
    <property type="term" value="F:DNA binding"/>
    <property type="evidence" value="ECO:0007669"/>
    <property type="project" value="UniProtKB-KW"/>
</dbReference>
<dbReference type="Gene3D" id="1.25.40.10">
    <property type="entry name" value="Tetratricopeptide repeat domain"/>
    <property type="match status" value="1"/>
</dbReference>
<accession>A0A345RVS5</accession>
<evidence type="ECO:0000313" key="6">
    <source>
        <dbReference type="Proteomes" id="UP000253720"/>
    </source>
</evidence>
<sequence length="911" mass="101463">MTDLSPLPGPASVAVAALDGRFFRPPLPDGYVLRPRLCERLQAGLGGRLLLVCAPAGFGKSSLAVEFCQSLPGHWQSLWLGLSARDSDPGRFLERLLEGLQDYFPELGSRALGLLKMRQRHQPFAFEEWLDGLLDELALHLQPTSPLLLVLDDYHLAQGPVLDRCLQFFLNHLPDGLLVMVTSRQRPDWHLARLRLSRQLLELHEQDLRLTHDEALALLDRHSSSLRGEALENLIQRSEGWVAGLRFWLLAVSEAGSDAALPQALNSGEGLIRDYLLEEVIDCLPAEVQAFLYDTAPQERFCSELCDAVRESHDSAEILRFLLAHQVFLVPLDEHGHWYRYHHLFSDLLRSRPIARAVVPVATLHLRACRWFNAQGLLDEAVEQALRAGHLDVAANLVQNLSEEQLLAEQNVGMLLRWKMDLPDSLLISTPRLIVLYSWALGLACQLDAAEELASHLSRFLPAPSATAQKSMLAQWLALKGIIARGRGHREQTIEYCSEALESLPAKRYGQRLMCLSTLSNLAIADGDLWRARGLNRESLELAQRVGNPLFEALAHYDRARVLQARGEIVRSLDEVHQGLERLRGLSAQRLYAVRARLTLYEGFLLAMRLQPDAARQRLQAGLSEARACRDISVLIGHCVIARLDGSSGDYARAFAELAEAERLMHIWDVPPIYYLAMITLVKCELWLAQGRIDLAEAWLARLGQTYTGERAAAPPEFHPQLPLHVELQQALLDAIQGQPMLAEGRLNVLLENGQQTGRQLLSVMALTQKVVLLLVTGRESEARKALVQAMEAASGGVLQPFDVLVKDHVDWLRGQLSLTSPCLVGQQLLKHFPSAASRAAQEPPTAEQLSSRELAVLRLIAQGCSNQEISEQLFISLHTVKTHASHINSKLGVERRTQAVARAKELGILS</sequence>
<dbReference type="GO" id="GO:0006355">
    <property type="term" value="P:regulation of DNA-templated transcription"/>
    <property type="evidence" value="ECO:0007669"/>
    <property type="project" value="InterPro"/>
</dbReference>
<dbReference type="AlphaFoldDB" id="A0A345RVS5"/>
<dbReference type="SUPFAM" id="SSF52540">
    <property type="entry name" value="P-loop containing nucleoside triphosphate hydrolases"/>
    <property type="match status" value="1"/>
</dbReference>
<proteinExistence type="predicted"/>
<dbReference type="SUPFAM" id="SSF46894">
    <property type="entry name" value="C-terminal effector domain of the bipartite response regulators"/>
    <property type="match status" value="1"/>
</dbReference>
<dbReference type="InterPro" id="IPR000792">
    <property type="entry name" value="Tscrpt_reg_LuxR_C"/>
</dbReference>
<dbReference type="CDD" id="cd06170">
    <property type="entry name" value="LuxR_C_like"/>
    <property type="match status" value="1"/>
</dbReference>
<dbReference type="PANTHER" id="PTHR44688">
    <property type="entry name" value="DNA-BINDING TRANSCRIPTIONAL ACTIVATOR DEVR_DOSR"/>
    <property type="match status" value="1"/>
</dbReference>
<keyword evidence="3" id="KW-0804">Transcription</keyword>
<dbReference type="InterPro" id="IPR036388">
    <property type="entry name" value="WH-like_DNA-bd_sf"/>
</dbReference>
<dbReference type="InterPro" id="IPR041617">
    <property type="entry name" value="TPR_MalT"/>
</dbReference>
<feature type="domain" description="HTH luxR-type" evidence="4">
    <location>
        <begin position="843"/>
        <end position="908"/>
    </location>
</feature>
<dbReference type="InterPro" id="IPR003593">
    <property type="entry name" value="AAA+_ATPase"/>
</dbReference>
<dbReference type="PROSITE" id="PS50043">
    <property type="entry name" value="HTH_LUXR_2"/>
    <property type="match status" value="1"/>
</dbReference>
<reference evidence="5 6" key="1">
    <citation type="submission" date="2018-05" db="EMBL/GenBank/DDBJ databases">
        <title>Complete genome sequence of Pseudomonas kribbensis 46-2(T).</title>
        <authorList>
            <person name="Jeong H."/>
            <person name="Lee S.-G."/>
            <person name="Rha E."/>
            <person name="Kim H."/>
        </authorList>
    </citation>
    <scope>NUCLEOTIDE SEQUENCE [LARGE SCALE GENOMIC DNA]</scope>
    <source>
        <strain evidence="5 6">46-2</strain>
    </source>
</reference>
<dbReference type="SMART" id="SM00382">
    <property type="entry name" value="AAA"/>
    <property type="match status" value="1"/>
</dbReference>
<keyword evidence="6" id="KW-1185">Reference proteome</keyword>
<evidence type="ECO:0000256" key="2">
    <source>
        <dbReference type="ARBA" id="ARBA00023125"/>
    </source>
</evidence>
<evidence type="ECO:0000256" key="1">
    <source>
        <dbReference type="ARBA" id="ARBA00023015"/>
    </source>
</evidence>
<dbReference type="InterPro" id="IPR059106">
    <property type="entry name" value="WHD_MalT"/>
</dbReference>
<dbReference type="PROSITE" id="PS00622">
    <property type="entry name" value="HTH_LUXR_1"/>
    <property type="match status" value="1"/>
</dbReference>
<dbReference type="KEGG" id="pke:DLD99_23885"/>
<dbReference type="EMBL" id="CP029608">
    <property type="protein sequence ID" value="AXI63391.1"/>
    <property type="molecule type" value="Genomic_DNA"/>
</dbReference>
<dbReference type="Proteomes" id="UP000253720">
    <property type="component" value="Chromosome"/>
</dbReference>
<dbReference type="RefSeq" id="WP_114885443.1">
    <property type="nucleotide sequence ID" value="NZ_CP029608.1"/>
</dbReference>
<name>A0A345RVS5_9PSED</name>
<gene>
    <name evidence="5" type="ORF">DLD99_23885</name>
</gene>
<keyword evidence="2" id="KW-0238">DNA-binding</keyword>
<dbReference type="SUPFAM" id="SSF48452">
    <property type="entry name" value="TPR-like"/>
    <property type="match status" value="1"/>
</dbReference>
<dbReference type="PANTHER" id="PTHR44688:SF16">
    <property type="entry name" value="DNA-BINDING TRANSCRIPTIONAL ACTIVATOR DEVR_DOSR"/>
    <property type="match status" value="1"/>
</dbReference>
<dbReference type="Gene3D" id="1.10.10.10">
    <property type="entry name" value="Winged helix-like DNA-binding domain superfamily/Winged helix DNA-binding domain"/>
    <property type="match status" value="1"/>
</dbReference>
<dbReference type="InterPro" id="IPR027417">
    <property type="entry name" value="P-loop_NTPase"/>
</dbReference>
<dbReference type="Gene3D" id="3.40.50.300">
    <property type="entry name" value="P-loop containing nucleotide triphosphate hydrolases"/>
    <property type="match status" value="1"/>
</dbReference>
<keyword evidence="1" id="KW-0805">Transcription regulation</keyword>
<dbReference type="Pfam" id="PF17874">
    <property type="entry name" value="TPR_MalT"/>
    <property type="match status" value="1"/>
</dbReference>